<dbReference type="Proteomes" id="UP000789752">
    <property type="component" value="Unassembled WGS sequence"/>
</dbReference>
<dbReference type="SUPFAM" id="SSF53098">
    <property type="entry name" value="Ribonuclease H-like"/>
    <property type="match status" value="1"/>
</dbReference>
<dbReference type="InterPro" id="IPR012337">
    <property type="entry name" value="RNaseH-like_sf"/>
</dbReference>
<accession>A0ABM8U8E2</accession>
<dbReference type="Gene3D" id="3.30.420.10">
    <property type="entry name" value="Ribonuclease H-like superfamily/Ribonuclease H"/>
    <property type="match status" value="1"/>
</dbReference>
<sequence length="203" mass="23191">MLIVNRLRRDKRRSTLNRNPLHRPLGQNNLLQWRCLADKAPGHRHEGKVITPGPNLRWESERLELRCDNGEVVCVMFAIDTYSHQIIGWTASTAGFTWDSPRNLMLMCVKRQFGQHRTPHAVEWLSDNGRANTSNETVAFAIGLGLLPGFAPFRRTASTGVAESFARTFLADYFYAYGRRDAVTVLGLLDSWFEDYEARPRKA</sequence>
<dbReference type="InterPro" id="IPR001584">
    <property type="entry name" value="Integrase_cat-core"/>
</dbReference>
<proteinExistence type="predicted"/>
<name>A0ABM8U8E2_9BURK</name>
<dbReference type="Pfam" id="PF00665">
    <property type="entry name" value="rve"/>
    <property type="match status" value="1"/>
</dbReference>
<evidence type="ECO:0000313" key="3">
    <source>
        <dbReference type="Proteomes" id="UP000789752"/>
    </source>
</evidence>
<comment type="caution">
    <text evidence="2">The sequence shown here is derived from an EMBL/GenBank/DDBJ whole genome shotgun (WGS) entry which is preliminary data.</text>
</comment>
<feature type="domain" description="Integrase catalytic" evidence="1">
    <location>
        <begin position="50"/>
        <end position="203"/>
    </location>
</feature>
<reference evidence="2 3" key="1">
    <citation type="submission" date="2021-04" db="EMBL/GenBank/DDBJ databases">
        <authorList>
            <person name="Vanwijnsberghe S."/>
        </authorList>
    </citation>
    <scope>NUCLEOTIDE SEQUENCE [LARGE SCALE GENOMIC DNA]</scope>
    <source>
        <strain evidence="2 3">LMG 32171</strain>
    </source>
</reference>
<dbReference type="RefSeq" id="WP_228981850.1">
    <property type="nucleotide sequence ID" value="NZ_CAJQYY010000027.1"/>
</dbReference>
<dbReference type="EMBL" id="CAJQYY010000027">
    <property type="protein sequence ID" value="CAG4915592.1"/>
    <property type="molecule type" value="Genomic_DNA"/>
</dbReference>
<evidence type="ECO:0000313" key="2">
    <source>
        <dbReference type="EMBL" id="CAG4915592.1"/>
    </source>
</evidence>
<protein>
    <submittedName>
        <fullName evidence="2">IS3 family transposase ISNmu3</fullName>
    </submittedName>
</protein>
<organism evidence="2 3">
    <name type="scientific">Paraburkholderia gardini</name>
    <dbReference type="NCBI Taxonomy" id="2823469"/>
    <lineage>
        <taxon>Bacteria</taxon>
        <taxon>Pseudomonadati</taxon>
        <taxon>Pseudomonadota</taxon>
        <taxon>Betaproteobacteria</taxon>
        <taxon>Burkholderiales</taxon>
        <taxon>Burkholderiaceae</taxon>
        <taxon>Paraburkholderia</taxon>
    </lineage>
</organism>
<gene>
    <name evidence="2" type="ORF">R54767_04215</name>
</gene>
<dbReference type="InterPro" id="IPR036397">
    <property type="entry name" value="RNaseH_sf"/>
</dbReference>
<evidence type="ECO:0000259" key="1">
    <source>
        <dbReference type="PROSITE" id="PS50994"/>
    </source>
</evidence>
<keyword evidence="3" id="KW-1185">Reference proteome</keyword>
<dbReference type="PROSITE" id="PS50994">
    <property type="entry name" value="INTEGRASE"/>
    <property type="match status" value="1"/>
</dbReference>